<reference evidence="2 3" key="1">
    <citation type="journal article" date="2015" name="Nature">
        <title>rRNA introns, odd ribosomes, and small enigmatic genomes across a large radiation of phyla.</title>
        <authorList>
            <person name="Brown C.T."/>
            <person name="Hug L.A."/>
            <person name="Thomas B.C."/>
            <person name="Sharon I."/>
            <person name="Castelle C.J."/>
            <person name="Singh A."/>
            <person name="Wilkins M.J."/>
            <person name="Williams K.H."/>
            <person name="Banfield J.F."/>
        </authorList>
    </citation>
    <scope>NUCLEOTIDE SEQUENCE [LARGE SCALE GENOMIC DNA]</scope>
</reference>
<dbReference type="PATRIC" id="fig|1618572.3.peg.145"/>
<accession>A0A0G0PTU0</accession>
<feature type="domain" description="Methyltransferase" evidence="1">
    <location>
        <begin position="57"/>
        <end position="152"/>
    </location>
</feature>
<sequence length="262" mass="30276">MLYNSLMRKQNTSWQKVAPWYNRITDQGRGHYYHQHVVIPGVLRLLGLSPNIQHTIYNILDLGCGNGVLAHALPKSVKYTGIDIAEDLIKTAKKEDKNYNHKYFVDDITKTLNIPESYTHATIILTLQNISDPIAVLQNVSKLLILNSKLLIILNHPAFRIPRQSSWGIDEQRKIQYRRIDKYMSPMEIPIRMNPSDPNSQNTLSYHFPLSDYSKMLKNAGFVIELIEEWTSDKESEGRARRMENRSRAEIPLFMAILATKK</sequence>
<dbReference type="STRING" id="1618572.UT17_C0001G0135"/>
<dbReference type="SUPFAM" id="SSF53335">
    <property type="entry name" value="S-adenosyl-L-methionine-dependent methyltransferases"/>
    <property type="match status" value="1"/>
</dbReference>
<protein>
    <recommendedName>
        <fullName evidence="1">Methyltransferase domain-containing protein</fullName>
    </recommendedName>
</protein>
<dbReference type="CDD" id="cd02440">
    <property type="entry name" value="AdoMet_MTases"/>
    <property type="match status" value="1"/>
</dbReference>
<evidence type="ECO:0000313" key="3">
    <source>
        <dbReference type="Proteomes" id="UP000034774"/>
    </source>
</evidence>
<dbReference type="Gene3D" id="3.40.50.150">
    <property type="entry name" value="Vaccinia Virus protein VP39"/>
    <property type="match status" value="1"/>
</dbReference>
<dbReference type="PANTHER" id="PTHR43861">
    <property type="entry name" value="TRANS-ACONITATE 2-METHYLTRANSFERASE-RELATED"/>
    <property type="match status" value="1"/>
</dbReference>
<dbReference type="EMBL" id="LBVU01000001">
    <property type="protein sequence ID" value="KKQ92756.1"/>
    <property type="molecule type" value="Genomic_DNA"/>
</dbReference>
<gene>
    <name evidence="2" type="ORF">UT17_C0001G0135</name>
</gene>
<evidence type="ECO:0000259" key="1">
    <source>
        <dbReference type="Pfam" id="PF13847"/>
    </source>
</evidence>
<dbReference type="InterPro" id="IPR025714">
    <property type="entry name" value="Methyltranfer_dom"/>
</dbReference>
<proteinExistence type="predicted"/>
<organism evidence="2 3">
    <name type="scientific">Candidatus Woesebacteria bacterium GW2011_GWB1_39_10</name>
    <dbReference type="NCBI Taxonomy" id="1618572"/>
    <lineage>
        <taxon>Bacteria</taxon>
        <taxon>Candidatus Woeseibacteriota</taxon>
    </lineage>
</organism>
<dbReference type="AlphaFoldDB" id="A0A0G0PTU0"/>
<dbReference type="InterPro" id="IPR029063">
    <property type="entry name" value="SAM-dependent_MTases_sf"/>
</dbReference>
<name>A0A0G0PTU0_9BACT</name>
<dbReference type="Pfam" id="PF13847">
    <property type="entry name" value="Methyltransf_31"/>
    <property type="match status" value="1"/>
</dbReference>
<comment type="caution">
    <text evidence="2">The sequence shown here is derived from an EMBL/GenBank/DDBJ whole genome shotgun (WGS) entry which is preliminary data.</text>
</comment>
<evidence type="ECO:0000313" key="2">
    <source>
        <dbReference type="EMBL" id="KKQ92756.1"/>
    </source>
</evidence>
<dbReference type="PANTHER" id="PTHR43861:SF1">
    <property type="entry name" value="TRANS-ACONITATE 2-METHYLTRANSFERASE"/>
    <property type="match status" value="1"/>
</dbReference>
<dbReference type="Proteomes" id="UP000034774">
    <property type="component" value="Unassembled WGS sequence"/>
</dbReference>